<name>A0A1G6L352_9BACL</name>
<dbReference type="GO" id="GO:0003824">
    <property type="term" value="F:catalytic activity"/>
    <property type="evidence" value="ECO:0007669"/>
    <property type="project" value="InterPro"/>
</dbReference>
<keyword evidence="2" id="KW-1185">Reference proteome</keyword>
<dbReference type="InterPro" id="IPR036178">
    <property type="entry name" value="Formintransfe-cycloase-like_sf"/>
</dbReference>
<evidence type="ECO:0000313" key="2">
    <source>
        <dbReference type="Proteomes" id="UP000199387"/>
    </source>
</evidence>
<reference evidence="1 2" key="1">
    <citation type="submission" date="2016-10" db="EMBL/GenBank/DDBJ databases">
        <authorList>
            <person name="de Groot N.N."/>
        </authorList>
    </citation>
    <scope>NUCLEOTIDE SEQUENCE [LARGE SCALE GENOMIC DNA]</scope>
    <source>
        <strain evidence="1 2">DSM 45514</strain>
    </source>
</reference>
<dbReference type="RefSeq" id="WP_091567916.1">
    <property type="nucleotide sequence ID" value="NZ_FMZA01000007.1"/>
</dbReference>
<protein>
    <recommendedName>
        <fullName evidence="3">Cyclodeaminase/cyclohydrolase domain-containing protein</fullName>
    </recommendedName>
</protein>
<dbReference type="SUPFAM" id="SSF101262">
    <property type="entry name" value="Methenyltetrahydrofolate cyclohydrolase-like"/>
    <property type="match status" value="1"/>
</dbReference>
<dbReference type="EMBL" id="FMZA01000007">
    <property type="protein sequence ID" value="SDC37749.1"/>
    <property type="molecule type" value="Genomic_DNA"/>
</dbReference>
<accession>A0A1G6L352</accession>
<gene>
    <name evidence="1" type="ORF">SAMN04488112_10727</name>
</gene>
<dbReference type="OrthoDB" id="2989232at2"/>
<dbReference type="STRING" id="1236220.SAMN04488112_10727"/>
<dbReference type="Gene3D" id="1.20.120.680">
    <property type="entry name" value="Formiminotetrahydrofolate cyclodeaminase monomer, up-and-down helical bundle"/>
    <property type="match status" value="1"/>
</dbReference>
<sequence>MTRYASLSLTRFAEGMAERKIPSPAAGSSLAATLMMACSLLELTVSEQVEKNSPSSGRNPHRDLNRLRHCRQEAESLVDADIEAVEAMIRGSESAEASHLLGPIRRLHELAGELLELAPDYLAVSGNKTSDTLVAFLQLRTVYLGTYHIACFNAATFGWEPLFTPEWEKQLQQTDHQIQKSLRSVEARAKRNHLS</sequence>
<dbReference type="AlphaFoldDB" id="A0A1G6L352"/>
<dbReference type="Proteomes" id="UP000199387">
    <property type="component" value="Unassembled WGS sequence"/>
</dbReference>
<organism evidence="1 2">
    <name type="scientific">Melghirimyces thermohalophilus</name>
    <dbReference type="NCBI Taxonomy" id="1236220"/>
    <lineage>
        <taxon>Bacteria</taxon>
        <taxon>Bacillati</taxon>
        <taxon>Bacillota</taxon>
        <taxon>Bacilli</taxon>
        <taxon>Bacillales</taxon>
        <taxon>Thermoactinomycetaceae</taxon>
        <taxon>Melghirimyces</taxon>
    </lineage>
</organism>
<evidence type="ECO:0008006" key="3">
    <source>
        <dbReference type="Google" id="ProtNLM"/>
    </source>
</evidence>
<proteinExistence type="predicted"/>
<evidence type="ECO:0000313" key="1">
    <source>
        <dbReference type="EMBL" id="SDC37749.1"/>
    </source>
</evidence>